<dbReference type="AlphaFoldDB" id="A0A0K3C5U1"/>
<keyword evidence="2 5" id="KW-0812">Transmembrane</keyword>
<organism evidence="7 9">
    <name type="scientific">Rhodotorula toruloides</name>
    <name type="common">Yeast</name>
    <name type="synonym">Rhodosporidium toruloides</name>
    <dbReference type="NCBI Taxonomy" id="5286"/>
    <lineage>
        <taxon>Eukaryota</taxon>
        <taxon>Fungi</taxon>
        <taxon>Dikarya</taxon>
        <taxon>Basidiomycota</taxon>
        <taxon>Pucciniomycotina</taxon>
        <taxon>Microbotryomycetes</taxon>
        <taxon>Sporidiobolales</taxon>
        <taxon>Sporidiobolaceae</taxon>
        <taxon>Rhodotorula</taxon>
    </lineage>
</organism>
<dbReference type="OrthoDB" id="2117453at2759"/>
<dbReference type="STRING" id="5286.A0A0K3C5U1"/>
<feature type="transmembrane region" description="Helical" evidence="5">
    <location>
        <begin position="89"/>
        <end position="112"/>
    </location>
</feature>
<feature type="transmembrane region" description="Helical" evidence="5">
    <location>
        <begin position="55"/>
        <end position="77"/>
    </location>
</feature>
<name>A0A0K3C5U1_RHOTO</name>
<comment type="subcellular location">
    <subcellularLocation>
        <location evidence="1">Membrane</location>
        <topology evidence="1">Multi-pass membrane protein</topology>
    </subcellularLocation>
</comment>
<evidence type="ECO:0000313" key="9">
    <source>
        <dbReference type="Proteomes" id="UP000199069"/>
    </source>
</evidence>
<evidence type="ECO:0000256" key="2">
    <source>
        <dbReference type="ARBA" id="ARBA00022692"/>
    </source>
</evidence>
<evidence type="ECO:0000313" key="10">
    <source>
        <dbReference type="Proteomes" id="UP000239560"/>
    </source>
</evidence>
<dbReference type="Pfam" id="PF01284">
    <property type="entry name" value="MARVEL"/>
    <property type="match status" value="1"/>
</dbReference>
<evidence type="ECO:0000256" key="1">
    <source>
        <dbReference type="ARBA" id="ARBA00004141"/>
    </source>
</evidence>
<evidence type="ECO:0000256" key="4">
    <source>
        <dbReference type="ARBA" id="ARBA00023136"/>
    </source>
</evidence>
<dbReference type="Proteomes" id="UP000239560">
    <property type="component" value="Unassembled WGS sequence"/>
</dbReference>
<keyword evidence="3 5" id="KW-1133">Transmembrane helix</keyword>
<dbReference type="EMBL" id="CWKI01000001">
    <property type="protein sequence ID" value="CTR04203.1"/>
    <property type="molecule type" value="Genomic_DNA"/>
</dbReference>
<keyword evidence="4 5" id="KW-0472">Membrane</keyword>
<feature type="transmembrane region" description="Helical" evidence="5">
    <location>
        <begin position="132"/>
        <end position="153"/>
    </location>
</feature>
<feature type="domain" description="MARVEL" evidence="6">
    <location>
        <begin position="20"/>
        <end position="146"/>
    </location>
</feature>
<reference evidence="8 10" key="2">
    <citation type="journal article" date="2018" name="Elife">
        <title>Functional genomics of lipid metabolism in the oleaginous yeast Rhodosporidium toruloides.</title>
        <authorList>
            <person name="Coradetti S.T."/>
            <person name="Pinel D."/>
            <person name="Geiselman G."/>
            <person name="Ito M."/>
            <person name="Mondo S."/>
            <person name="Reilly M.C."/>
            <person name="Cheng Y.F."/>
            <person name="Bauer S."/>
            <person name="Grigoriev I."/>
            <person name="Gladden J.M."/>
            <person name="Simmons B.A."/>
            <person name="Brem R."/>
            <person name="Arkin A.P."/>
            <person name="Skerker J.M."/>
        </authorList>
    </citation>
    <scope>NUCLEOTIDE SEQUENCE [LARGE SCALE GENOMIC DNA]</scope>
    <source>
        <strain evidence="8 10">NBRC 0880</strain>
    </source>
</reference>
<sequence length="170" mass="18709">MPSNLDAHIKRSHIISFSLLALFSFIEWVICAVLVSSYNSHNDYPSHSIRDRVRFLLFVGLWSFLFSFFYIAGFLTAATSFLFSIASHAVWIGITWVFWLAGAAAITDTLGGGLDCGNFNMAHCHQLNAVEAFGWINWILITFLLAFVLLAGARSARDGNGFGGPLTPAV</sequence>
<evidence type="ECO:0000256" key="5">
    <source>
        <dbReference type="SAM" id="Phobius"/>
    </source>
</evidence>
<gene>
    <name evidence="7" type="primary">FGENESH: predicted gene_1.64</name>
    <name evidence="8" type="ORF">AAT19DRAFT_8438</name>
    <name evidence="7" type="ORF">BN2166_0000640</name>
</gene>
<dbReference type="GO" id="GO:0016020">
    <property type="term" value="C:membrane"/>
    <property type="evidence" value="ECO:0007669"/>
    <property type="project" value="UniProtKB-SubCell"/>
</dbReference>
<dbReference type="InterPro" id="IPR008253">
    <property type="entry name" value="Marvel"/>
</dbReference>
<dbReference type="OMA" id="SHVRRGH"/>
<accession>A0A0K3C5U1</accession>
<dbReference type="EMBL" id="LCTV02000001">
    <property type="protein sequence ID" value="PRQ77370.1"/>
    <property type="molecule type" value="Genomic_DNA"/>
</dbReference>
<evidence type="ECO:0000259" key="6">
    <source>
        <dbReference type="Pfam" id="PF01284"/>
    </source>
</evidence>
<keyword evidence="9" id="KW-1185">Reference proteome</keyword>
<feature type="transmembrane region" description="Helical" evidence="5">
    <location>
        <begin position="12"/>
        <end position="35"/>
    </location>
</feature>
<evidence type="ECO:0000256" key="3">
    <source>
        <dbReference type="ARBA" id="ARBA00022989"/>
    </source>
</evidence>
<dbReference type="Proteomes" id="UP000199069">
    <property type="component" value="Unassembled WGS sequence"/>
</dbReference>
<proteinExistence type="predicted"/>
<protein>
    <submittedName>
        <fullName evidence="7">BY PROTMAP: gi|472580694|gb|EMS18472.1| MARVEL-like domain protein [Rhodosporidium toruloides NP11] gi|647402920|emb|CDR49108.1| RHTO0S23e00782g1_1 [Rhodosporidium toruloides]</fullName>
    </submittedName>
</protein>
<reference evidence="7 9" key="1">
    <citation type="submission" date="2015-07" db="EMBL/GenBank/DDBJ databases">
        <authorList>
            <person name="Cajimat M.N.B."/>
            <person name="Milazzo M.L."/>
            <person name="Fulhorst C.F."/>
        </authorList>
    </citation>
    <scope>NUCLEOTIDE SEQUENCE [LARGE SCALE GENOMIC DNA]</scope>
    <source>
        <strain evidence="7">Single colony</strain>
    </source>
</reference>
<evidence type="ECO:0000313" key="8">
    <source>
        <dbReference type="EMBL" id="PRQ77370.1"/>
    </source>
</evidence>
<evidence type="ECO:0000313" key="7">
    <source>
        <dbReference type="EMBL" id="CTR04203.1"/>
    </source>
</evidence>